<feature type="transmembrane region" description="Helical" evidence="6">
    <location>
        <begin position="410"/>
        <end position="428"/>
    </location>
</feature>
<dbReference type="GO" id="GO:0016020">
    <property type="term" value="C:membrane"/>
    <property type="evidence" value="ECO:0007669"/>
    <property type="project" value="UniProtKB-SubCell"/>
</dbReference>
<evidence type="ECO:0000313" key="8">
    <source>
        <dbReference type="EMBL" id="RYO82072.1"/>
    </source>
</evidence>
<evidence type="ECO:0000256" key="6">
    <source>
        <dbReference type="SAM" id="Phobius"/>
    </source>
</evidence>
<dbReference type="STRING" id="155417.A0A4Q4SWG1"/>
<feature type="transmembrane region" description="Helical" evidence="6">
    <location>
        <begin position="466"/>
        <end position="483"/>
    </location>
</feature>
<feature type="transmembrane region" description="Helical" evidence="6">
    <location>
        <begin position="68"/>
        <end position="87"/>
    </location>
</feature>
<evidence type="ECO:0000256" key="5">
    <source>
        <dbReference type="SAM" id="MobiDB-lite"/>
    </source>
</evidence>
<feature type="domain" description="SLC26A/SulP transporter" evidence="7">
    <location>
        <begin position="64"/>
        <end position="453"/>
    </location>
</feature>
<evidence type="ECO:0000256" key="4">
    <source>
        <dbReference type="ARBA" id="ARBA00023136"/>
    </source>
</evidence>
<evidence type="ECO:0000256" key="2">
    <source>
        <dbReference type="ARBA" id="ARBA00022692"/>
    </source>
</evidence>
<dbReference type="PANTHER" id="PTHR11814">
    <property type="entry name" value="SULFATE TRANSPORTER"/>
    <property type="match status" value="1"/>
</dbReference>
<gene>
    <name evidence="8" type="ORF">DL764_009662</name>
</gene>
<feature type="transmembrane region" description="Helical" evidence="6">
    <location>
        <begin position="440"/>
        <end position="460"/>
    </location>
</feature>
<dbReference type="Proteomes" id="UP000293360">
    <property type="component" value="Unassembled WGS sequence"/>
</dbReference>
<proteinExistence type="predicted"/>
<accession>A0A4Q4SWG1</accession>
<dbReference type="OrthoDB" id="288203at2759"/>
<dbReference type="InterPro" id="IPR036513">
    <property type="entry name" value="STAS_dom_sf"/>
</dbReference>
<evidence type="ECO:0000313" key="9">
    <source>
        <dbReference type="Proteomes" id="UP000293360"/>
    </source>
</evidence>
<evidence type="ECO:0000256" key="1">
    <source>
        <dbReference type="ARBA" id="ARBA00004141"/>
    </source>
</evidence>
<feature type="transmembrane region" description="Helical" evidence="6">
    <location>
        <begin position="150"/>
        <end position="167"/>
    </location>
</feature>
<comment type="subcellular location">
    <subcellularLocation>
        <location evidence="1">Membrane</location>
        <topology evidence="1">Multi-pass membrane protein</topology>
    </subcellularLocation>
</comment>
<feature type="transmembrane region" description="Helical" evidence="6">
    <location>
        <begin position="354"/>
        <end position="373"/>
    </location>
</feature>
<keyword evidence="3 6" id="KW-1133">Transmembrane helix</keyword>
<feature type="region of interest" description="Disordered" evidence="5">
    <location>
        <begin position="586"/>
        <end position="607"/>
    </location>
</feature>
<dbReference type="Gene3D" id="3.30.750.24">
    <property type="entry name" value="STAS domain"/>
    <property type="match status" value="1"/>
</dbReference>
<dbReference type="GO" id="GO:0055085">
    <property type="term" value="P:transmembrane transport"/>
    <property type="evidence" value="ECO:0007669"/>
    <property type="project" value="InterPro"/>
</dbReference>
<evidence type="ECO:0000259" key="7">
    <source>
        <dbReference type="Pfam" id="PF00916"/>
    </source>
</evidence>
<reference evidence="8 9" key="1">
    <citation type="submission" date="2018-06" db="EMBL/GenBank/DDBJ databases">
        <title>Complete Genomes of Monosporascus.</title>
        <authorList>
            <person name="Robinson A.J."/>
            <person name="Natvig D.O."/>
        </authorList>
    </citation>
    <scope>NUCLEOTIDE SEQUENCE [LARGE SCALE GENOMIC DNA]</scope>
    <source>
        <strain evidence="8 9">CBS 110550</strain>
    </source>
</reference>
<keyword evidence="9" id="KW-1185">Reference proteome</keyword>
<dbReference type="EMBL" id="QJNU01000959">
    <property type="protein sequence ID" value="RYO82072.1"/>
    <property type="molecule type" value="Genomic_DNA"/>
</dbReference>
<keyword evidence="4 6" id="KW-0472">Membrane</keyword>
<dbReference type="NCBIfam" id="TIGR00815">
    <property type="entry name" value="sulP"/>
    <property type="match status" value="1"/>
</dbReference>
<dbReference type="InterPro" id="IPR011547">
    <property type="entry name" value="SLC26A/SulP_dom"/>
</dbReference>
<evidence type="ECO:0000256" key="3">
    <source>
        <dbReference type="ARBA" id="ARBA00022989"/>
    </source>
</evidence>
<organism evidence="8 9">
    <name type="scientific">Monosporascus ibericus</name>
    <dbReference type="NCBI Taxonomy" id="155417"/>
    <lineage>
        <taxon>Eukaryota</taxon>
        <taxon>Fungi</taxon>
        <taxon>Dikarya</taxon>
        <taxon>Ascomycota</taxon>
        <taxon>Pezizomycotina</taxon>
        <taxon>Sordariomycetes</taxon>
        <taxon>Xylariomycetidae</taxon>
        <taxon>Xylariales</taxon>
        <taxon>Xylariales incertae sedis</taxon>
        <taxon>Monosporascus</taxon>
    </lineage>
</organism>
<feature type="transmembrane region" description="Helical" evidence="6">
    <location>
        <begin position="173"/>
        <end position="192"/>
    </location>
</feature>
<feature type="transmembrane region" description="Helical" evidence="6">
    <location>
        <begin position="107"/>
        <end position="129"/>
    </location>
</feature>
<name>A0A4Q4SWG1_9PEZI</name>
<dbReference type="InterPro" id="IPR001902">
    <property type="entry name" value="SLC26A/SulP_fam"/>
</dbReference>
<feature type="transmembrane region" description="Helical" evidence="6">
    <location>
        <begin position="258"/>
        <end position="281"/>
    </location>
</feature>
<keyword evidence="2 6" id="KW-0812">Transmembrane</keyword>
<feature type="region of interest" description="Disordered" evidence="5">
    <location>
        <begin position="707"/>
        <end position="740"/>
    </location>
</feature>
<dbReference type="Pfam" id="PF00916">
    <property type="entry name" value="Sulfate_transp"/>
    <property type="match status" value="1"/>
</dbReference>
<comment type="caution">
    <text evidence="8">The sequence shown here is derived from an EMBL/GenBank/DDBJ whole genome shotgun (WGS) entry which is preliminary data.</text>
</comment>
<protein>
    <recommendedName>
        <fullName evidence="7">SLC26A/SulP transporter domain-containing protein</fullName>
    </recommendedName>
</protein>
<sequence length="798" mass="87211">MVVSHDLVDRATRAVAPLDTFLEDDPTVKEWVLEHVPTKDGTIAYITSFFPFTKWIYRYNTRWLTGDIIAGTTLGLVVVPQALSYALLANLSPEYGLYTSFTGASLYWLFGTSKDIAIGATAVVSLLVGKTGDRISEELPEFNREQIAKTHAFLAGCVLLVFGLLRLDWIIEFIPHVAIAAFVTGAAITITLSQVPTLLGITGVNSKGPAYQVAIGVLKGLPRAKMDAAIGLTALLLLYSIKGFCEHMAKRKPRQSRLWTTLFSLRFTFTIVLYILISFLVNRNVPLEDAPFRILGNLPTGFSRAGAPTLNPKLMSALLPELPATVVILVLEHIAIGKSFGRINHYTVVPSQEIMSIAATNMLGPFVGAYASTGSFGGTAILSKAGVRTPLAGIFNGFILILALYALTNILYFIPMASLAALIIHAVINIVESPSHLYKTYLISPPDVVIFFAGVFVAIFTSLENGIYVTVAMSIALLLLRLARSRGRLMGRLRVYHYQRGSKASAVEGSHSTLPSETTIMTAPRSAFLPLDRHDASNPAIAVESPRPGVFIYRFSMGLNYLNQAQHVDHITQHIMRETRRTTKTQYEHPGDAPWNEPQPHVNNHSKQLSADDVDEAEQQTCKPTLRAVILDLAAVGSTLDSGAVEGLVDLRTQLDHWAAPDPVEWHFAHAGDRWTRRALAAAGFGYPGARQLKRDGGRWEPLFGLSEKKREGSGSAASPGITNNHPRPGGDKPLNDADGVEEGLTARRSSRLAPVYGINHPNFHIDLEAALEACERSLAWKDNREREDSEHSSETLA</sequence>
<feature type="transmembrane region" description="Helical" evidence="6">
    <location>
        <begin position="385"/>
        <end position="404"/>
    </location>
</feature>
<dbReference type="AlphaFoldDB" id="A0A4Q4SWG1"/>